<proteinExistence type="predicted"/>
<dbReference type="Gene3D" id="3.40.50.150">
    <property type="entry name" value="Vaccinia Virus protein VP39"/>
    <property type="match status" value="1"/>
</dbReference>
<evidence type="ECO:0000313" key="2">
    <source>
        <dbReference type="EMBL" id="TQM06114.1"/>
    </source>
</evidence>
<dbReference type="Proteomes" id="UP000315677">
    <property type="component" value="Unassembled WGS sequence"/>
</dbReference>
<keyword evidence="2" id="KW-0808">Transferase</keyword>
<organism evidence="2 3">
    <name type="scientific">Pseudonocardia kunmingensis</name>
    <dbReference type="NCBI Taxonomy" id="630975"/>
    <lineage>
        <taxon>Bacteria</taxon>
        <taxon>Bacillati</taxon>
        <taxon>Actinomycetota</taxon>
        <taxon>Actinomycetes</taxon>
        <taxon>Pseudonocardiales</taxon>
        <taxon>Pseudonocardiaceae</taxon>
        <taxon>Pseudonocardia</taxon>
    </lineage>
</organism>
<sequence>MNDDRLLAALRSHPWVESAEPADSGVLAVRPAAAAVAVRPAPGPLLQDHLDSWAEVYTFVYSAARDRHAADLDLSGWRASDTGEPFPREHMLEWIGHAVDLVLRGDPRTVLELGCGSGLLAHRLAPKVETYVGTDVADHAVERLRGELPGARIVVAAAHQAAAPHVMRALTPPGAAEPVRPDRIVLNSVTECFPNAAYLSAVVEDALALVAPGGTVVVGDVRNLATLGAFARWVESARDPSLRPDNLDRRAARRAAAEEELVCDPQLFARIGARFAARHGRPMRVVAHAKPFRHDTELTRYRYDVTLTVDPPPAPEADPVTWSALPGSDRVAACAEVLARSGSAYVTGIPNTLLDPADPRAVTPGELAAALPPGVSLLLDSADGRRLAAGRPETVPQPQLADADGELANDPFGRFVDRRLPEELTDHLERLLPDLPVPPLVVDGAAATTPEGPSR</sequence>
<evidence type="ECO:0000256" key="1">
    <source>
        <dbReference type="SAM" id="MobiDB-lite"/>
    </source>
</evidence>
<dbReference type="CDD" id="cd02440">
    <property type="entry name" value="AdoMet_MTases"/>
    <property type="match status" value="1"/>
</dbReference>
<dbReference type="AlphaFoldDB" id="A0A543D9U3"/>
<dbReference type="GO" id="GO:0032259">
    <property type="term" value="P:methylation"/>
    <property type="evidence" value="ECO:0007669"/>
    <property type="project" value="UniProtKB-KW"/>
</dbReference>
<keyword evidence="2" id="KW-0489">Methyltransferase</keyword>
<feature type="region of interest" description="Disordered" evidence="1">
    <location>
        <begin position="388"/>
        <end position="408"/>
    </location>
</feature>
<dbReference type="SUPFAM" id="SSF53335">
    <property type="entry name" value="S-adenosyl-L-methionine-dependent methyltransferases"/>
    <property type="match status" value="1"/>
</dbReference>
<dbReference type="InterPro" id="IPR029063">
    <property type="entry name" value="SAM-dependent_MTases_sf"/>
</dbReference>
<protein>
    <submittedName>
        <fullName evidence="2">Methyltransferase family protein</fullName>
    </submittedName>
</protein>
<dbReference type="Pfam" id="PF13489">
    <property type="entry name" value="Methyltransf_23"/>
    <property type="match status" value="1"/>
</dbReference>
<comment type="caution">
    <text evidence="2">The sequence shown here is derived from an EMBL/GenBank/DDBJ whole genome shotgun (WGS) entry which is preliminary data.</text>
</comment>
<evidence type="ECO:0000313" key="3">
    <source>
        <dbReference type="Proteomes" id="UP000315677"/>
    </source>
</evidence>
<gene>
    <name evidence="2" type="ORF">FB558_6358</name>
</gene>
<dbReference type="EMBL" id="VFPA01000004">
    <property type="protein sequence ID" value="TQM06114.1"/>
    <property type="molecule type" value="Genomic_DNA"/>
</dbReference>
<name>A0A543D9U3_9PSEU</name>
<keyword evidence="3" id="KW-1185">Reference proteome</keyword>
<dbReference type="GO" id="GO:0008168">
    <property type="term" value="F:methyltransferase activity"/>
    <property type="evidence" value="ECO:0007669"/>
    <property type="project" value="UniProtKB-KW"/>
</dbReference>
<accession>A0A543D9U3</accession>
<reference evidence="2 3" key="1">
    <citation type="submission" date="2019-06" db="EMBL/GenBank/DDBJ databases">
        <title>Sequencing the genomes of 1000 actinobacteria strains.</title>
        <authorList>
            <person name="Klenk H.-P."/>
        </authorList>
    </citation>
    <scope>NUCLEOTIDE SEQUENCE [LARGE SCALE GENOMIC DNA]</scope>
    <source>
        <strain evidence="2 3">DSM 45301</strain>
    </source>
</reference>
<dbReference type="RefSeq" id="WP_142059750.1">
    <property type="nucleotide sequence ID" value="NZ_VFPA01000004.1"/>
</dbReference>
<dbReference type="OrthoDB" id="2472181at2"/>